<dbReference type="GO" id="GO:0006423">
    <property type="term" value="P:cysteinyl-tRNA aminoacylation"/>
    <property type="evidence" value="ECO:0007669"/>
    <property type="project" value="UniProtKB-UniRule"/>
</dbReference>
<protein>
    <recommendedName>
        <fullName evidence="13">Cysteine--tRNA ligase</fullName>
        <ecNumber evidence="13">6.1.1.16</ecNumber>
    </recommendedName>
    <alternativeName>
        <fullName evidence="13">Cysteinyl-tRNA synthetase</fullName>
        <shortName evidence="13">CysRS</shortName>
    </alternativeName>
</protein>
<dbReference type="GO" id="GO:0005737">
    <property type="term" value="C:cytoplasm"/>
    <property type="evidence" value="ECO:0007669"/>
    <property type="project" value="UniProtKB-SubCell"/>
</dbReference>
<feature type="short sequence motif" description="'KMSKS' region" evidence="13">
    <location>
        <begin position="272"/>
        <end position="276"/>
    </location>
</feature>
<dbReference type="Pfam" id="PF23493">
    <property type="entry name" value="CysS_C"/>
    <property type="match status" value="1"/>
</dbReference>
<organism evidence="16 17">
    <name type="scientific">Candidatus Staskawiczbacteria bacterium RIFCSPLOWO2_01_FULL_33_9</name>
    <dbReference type="NCBI Taxonomy" id="1802211"/>
    <lineage>
        <taxon>Bacteria</taxon>
        <taxon>Candidatus Staskawicziibacteriota</taxon>
    </lineage>
</organism>
<dbReference type="Gene3D" id="3.40.50.620">
    <property type="entry name" value="HUPs"/>
    <property type="match status" value="1"/>
</dbReference>
<evidence type="ECO:0000256" key="5">
    <source>
        <dbReference type="ARBA" id="ARBA00022490"/>
    </source>
</evidence>
<dbReference type="InterPro" id="IPR009080">
    <property type="entry name" value="tRNAsynth_Ia_anticodon-bd"/>
</dbReference>
<evidence type="ECO:0000256" key="13">
    <source>
        <dbReference type="HAMAP-Rule" id="MF_00041"/>
    </source>
</evidence>
<dbReference type="InterPro" id="IPR014729">
    <property type="entry name" value="Rossmann-like_a/b/a_fold"/>
</dbReference>
<sequence length="475" mass="55517">MSSSDFKIHNTISGKKEKFLPLKKGRVNLFVCGPTVYDFSHIGHAKTYVVFDAFAKYLRKIGFKVFYLQNITDLDDKIIAEARNKGVLPKNLALVFEKEYLKEMKNLGINSVTKYARATNYIKEMINQIERLLKNGYAYKLEDGIYYDISKFKNYGKLSGRTLLEAEDGVSRIDYSKDKKNRGDFCLWKLKQDAAEPSWQSPFGEGRPGWHIEDTAITEKFFGSQYDIHGGSRDLMFPHHEAEISQMEAISGKKPFVKYWMHTGFLTISGQKMGKSFKNFITISDFLKRHTFQQLRFLILKNLWSSPIDYSESSMIEVKSALEKIEEFLRKINEFKIKNVSLKADDKIISKKFEKAKIDFYKELSDDFNTSKAFAVVFNFIKEANKVFEASSISKNLAKKIYTFFEEINQILGIIDFKKTKKFKMPSEVKKLIKNREKYRKEQNWQKADEVRMEIEKFGYLVEDKKEGQSIKKIW</sequence>
<dbReference type="Pfam" id="PF09190">
    <property type="entry name" value="DALR_2"/>
    <property type="match status" value="1"/>
</dbReference>
<dbReference type="EC" id="6.1.1.16" evidence="13"/>
<evidence type="ECO:0000256" key="12">
    <source>
        <dbReference type="ARBA" id="ARBA00023146"/>
    </source>
</evidence>
<name>A0A1G2I5E4_9BACT</name>
<keyword evidence="12 13" id="KW-0030">Aminoacyl-tRNA synthetase</keyword>
<dbReference type="AlphaFoldDB" id="A0A1G2I5E4"/>
<comment type="caution">
    <text evidence="16">The sequence shown here is derived from an EMBL/GenBank/DDBJ whole genome shotgun (WGS) entry which is preliminary data.</text>
</comment>
<evidence type="ECO:0000256" key="2">
    <source>
        <dbReference type="ARBA" id="ARBA00004496"/>
    </source>
</evidence>
<dbReference type="InterPro" id="IPR056411">
    <property type="entry name" value="CysS_C"/>
</dbReference>
<keyword evidence="8 13" id="KW-0547">Nucleotide-binding</keyword>
<dbReference type="GO" id="GO:0004817">
    <property type="term" value="F:cysteine-tRNA ligase activity"/>
    <property type="evidence" value="ECO:0007669"/>
    <property type="project" value="UniProtKB-UniRule"/>
</dbReference>
<feature type="binding site" evidence="13">
    <location>
        <position position="275"/>
    </location>
    <ligand>
        <name>ATP</name>
        <dbReference type="ChEBI" id="CHEBI:30616"/>
    </ligand>
</feature>
<accession>A0A1G2I5E4</accession>
<dbReference type="SUPFAM" id="SSF47323">
    <property type="entry name" value="Anticodon-binding domain of a subclass of class I aminoacyl-tRNA synthetases"/>
    <property type="match status" value="1"/>
</dbReference>
<proteinExistence type="inferred from homology"/>
<comment type="subcellular location">
    <subcellularLocation>
        <location evidence="2 13">Cytoplasm</location>
    </subcellularLocation>
</comment>
<evidence type="ECO:0000256" key="10">
    <source>
        <dbReference type="ARBA" id="ARBA00022840"/>
    </source>
</evidence>
<dbReference type="SMART" id="SM00840">
    <property type="entry name" value="DALR_2"/>
    <property type="match status" value="1"/>
</dbReference>
<evidence type="ECO:0000256" key="14">
    <source>
        <dbReference type="SAM" id="Coils"/>
    </source>
</evidence>
<keyword evidence="6 13" id="KW-0436">Ligase</keyword>
<dbReference type="PANTHER" id="PTHR10890">
    <property type="entry name" value="CYSTEINYL-TRNA SYNTHETASE"/>
    <property type="match status" value="1"/>
</dbReference>
<dbReference type="CDD" id="cd00672">
    <property type="entry name" value="CysRS_core"/>
    <property type="match status" value="1"/>
</dbReference>
<dbReference type="Pfam" id="PF01406">
    <property type="entry name" value="tRNA-synt_1e"/>
    <property type="match status" value="1"/>
</dbReference>
<evidence type="ECO:0000256" key="6">
    <source>
        <dbReference type="ARBA" id="ARBA00022598"/>
    </source>
</evidence>
<evidence type="ECO:0000256" key="1">
    <source>
        <dbReference type="ARBA" id="ARBA00001947"/>
    </source>
</evidence>
<keyword evidence="5 13" id="KW-0963">Cytoplasm</keyword>
<comment type="similarity">
    <text evidence="3 13">Belongs to the class-I aminoacyl-tRNA synthetase family.</text>
</comment>
<dbReference type="EMBL" id="MHOX01000038">
    <property type="protein sequence ID" value="OGZ70003.1"/>
    <property type="molecule type" value="Genomic_DNA"/>
</dbReference>
<feature type="short sequence motif" description="'HIGH' region" evidence="13">
    <location>
        <begin position="34"/>
        <end position="44"/>
    </location>
</feature>
<dbReference type="NCBIfam" id="TIGR00435">
    <property type="entry name" value="cysS"/>
    <property type="match status" value="1"/>
</dbReference>
<evidence type="ECO:0000256" key="8">
    <source>
        <dbReference type="ARBA" id="ARBA00022741"/>
    </source>
</evidence>
<dbReference type="HAMAP" id="MF_00041">
    <property type="entry name" value="Cys_tRNA_synth"/>
    <property type="match status" value="1"/>
</dbReference>
<dbReference type="InterPro" id="IPR032678">
    <property type="entry name" value="tRNA-synt_1_cat_dom"/>
</dbReference>
<evidence type="ECO:0000313" key="16">
    <source>
        <dbReference type="EMBL" id="OGZ70003.1"/>
    </source>
</evidence>
<reference evidence="16 17" key="1">
    <citation type="journal article" date="2016" name="Nat. Commun.">
        <title>Thousands of microbial genomes shed light on interconnected biogeochemical processes in an aquifer system.</title>
        <authorList>
            <person name="Anantharaman K."/>
            <person name="Brown C.T."/>
            <person name="Hug L.A."/>
            <person name="Sharon I."/>
            <person name="Castelle C.J."/>
            <person name="Probst A.J."/>
            <person name="Thomas B.C."/>
            <person name="Singh A."/>
            <person name="Wilkins M.J."/>
            <person name="Karaoz U."/>
            <person name="Brodie E.L."/>
            <person name="Williams K.H."/>
            <person name="Hubbard S.S."/>
            <person name="Banfield J.F."/>
        </authorList>
    </citation>
    <scope>NUCLEOTIDE SEQUENCE [LARGE SCALE GENOMIC DNA]</scope>
</reference>
<evidence type="ECO:0000313" key="17">
    <source>
        <dbReference type="Proteomes" id="UP000176308"/>
    </source>
</evidence>
<feature type="coiled-coil region" evidence="14">
    <location>
        <begin position="318"/>
        <end position="345"/>
    </location>
</feature>
<gene>
    <name evidence="13" type="primary">cysS</name>
    <name evidence="16" type="ORF">A2904_02430</name>
</gene>
<evidence type="ECO:0000256" key="9">
    <source>
        <dbReference type="ARBA" id="ARBA00022833"/>
    </source>
</evidence>
<dbReference type="PRINTS" id="PR00983">
    <property type="entry name" value="TRNASYNTHCYS"/>
</dbReference>
<keyword evidence="14" id="KW-0175">Coiled coil</keyword>
<keyword evidence="7" id="KW-0479">Metal-binding</keyword>
<evidence type="ECO:0000259" key="15">
    <source>
        <dbReference type="SMART" id="SM00840"/>
    </source>
</evidence>
<keyword evidence="10 13" id="KW-0067">ATP-binding</keyword>
<feature type="domain" description="Cysteinyl-tRNA synthetase class Ia DALR" evidence="15">
    <location>
        <begin position="359"/>
        <end position="423"/>
    </location>
</feature>
<comment type="cofactor">
    <cofactor evidence="1">
        <name>Zn(2+)</name>
        <dbReference type="ChEBI" id="CHEBI:29105"/>
    </cofactor>
</comment>
<dbReference type="Proteomes" id="UP000176308">
    <property type="component" value="Unassembled WGS sequence"/>
</dbReference>
<keyword evidence="9" id="KW-0862">Zinc</keyword>
<evidence type="ECO:0000256" key="11">
    <source>
        <dbReference type="ARBA" id="ARBA00022917"/>
    </source>
</evidence>
<dbReference type="InterPro" id="IPR015803">
    <property type="entry name" value="Cys-tRNA-ligase"/>
</dbReference>
<dbReference type="PANTHER" id="PTHR10890:SF3">
    <property type="entry name" value="CYSTEINE--TRNA LIGASE, CYTOPLASMIC"/>
    <property type="match status" value="1"/>
</dbReference>
<evidence type="ECO:0000256" key="3">
    <source>
        <dbReference type="ARBA" id="ARBA00005594"/>
    </source>
</evidence>
<dbReference type="Gene3D" id="1.20.120.1910">
    <property type="entry name" value="Cysteine-tRNA ligase, C-terminal anti-codon recognition domain"/>
    <property type="match status" value="1"/>
</dbReference>
<dbReference type="GO" id="GO:0046872">
    <property type="term" value="F:metal ion binding"/>
    <property type="evidence" value="ECO:0007669"/>
    <property type="project" value="UniProtKB-KW"/>
</dbReference>
<dbReference type="InterPro" id="IPR015273">
    <property type="entry name" value="Cys-tRNA-synt_Ia_DALR"/>
</dbReference>
<evidence type="ECO:0000256" key="4">
    <source>
        <dbReference type="ARBA" id="ARBA00011245"/>
    </source>
</evidence>
<dbReference type="SUPFAM" id="SSF52374">
    <property type="entry name" value="Nucleotidylyl transferase"/>
    <property type="match status" value="1"/>
</dbReference>
<comment type="catalytic activity">
    <reaction evidence="13">
        <text>tRNA(Cys) + L-cysteine + ATP = L-cysteinyl-tRNA(Cys) + AMP + diphosphate</text>
        <dbReference type="Rhea" id="RHEA:17773"/>
        <dbReference type="Rhea" id="RHEA-COMP:9661"/>
        <dbReference type="Rhea" id="RHEA-COMP:9679"/>
        <dbReference type="ChEBI" id="CHEBI:30616"/>
        <dbReference type="ChEBI" id="CHEBI:33019"/>
        <dbReference type="ChEBI" id="CHEBI:35235"/>
        <dbReference type="ChEBI" id="CHEBI:78442"/>
        <dbReference type="ChEBI" id="CHEBI:78517"/>
        <dbReference type="ChEBI" id="CHEBI:456215"/>
        <dbReference type="EC" id="6.1.1.16"/>
    </reaction>
</comment>
<dbReference type="InterPro" id="IPR024909">
    <property type="entry name" value="Cys-tRNA/MSH_ligase"/>
</dbReference>
<evidence type="ECO:0000256" key="7">
    <source>
        <dbReference type="ARBA" id="ARBA00022723"/>
    </source>
</evidence>
<comment type="caution">
    <text evidence="13">Lacks conserved residue(s) required for the propagation of feature annotation.</text>
</comment>
<comment type="subunit">
    <text evidence="4 13">Monomer.</text>
</comment>
<keyword evidence="11 13" id="KW-0648">Protein biosynthesis</keyword>
<dbReference type="GO" id="GO:0005524">
    <property type="term" value="F:ATP binding"/>
    <property type="evidence" value="ECO:0007669"/>
    <property type="project" value="UniProtKB-UniRule"/>
</dbReference>